<gene>
    <name evidence="1" type="primary">103</name>
    <name evidence="1" type="ORF">SEA_ONEIAGILLIAN_102</name>
</gene>
<name>A0A385UEF8_9CAUD</name>
<accession>A0A385UEF8</accession>
<evidence type="ECO:0000313" key="2">
    <source>
        <dbReference type="Proteomes" id="UP000279330"/>
    </source>
</evidence>
<dbReference type="RefSeq" id="YP_009812708.1">
    <property type="nucleotide sequence ID" value="NC_048068.1"/>
</dbReference>
<proteinExistence type="predicted"/>
<dbReference type="KEGG" id="vg:55003777"/>
<dbReference type="EMBL" id="MH727556">
    <property type="protein sequence ID" value="AYB70212.1"/>
    <property type="molecule type" value="Genomic_DNA"/>
</dbReference>
<reference evidence="1 2" key="1">
    <citation type="submission" date="2018-08" db="EMBL/GenBank/DDBJ databases">
        <authorList>
            <person name="Miller G.E."/>
            <person name="Abrahams R."/>
            <person name="Bazan D.C."/>
            <person name="Beglau B.C."/>
            <person name="Blaylock E.C."/>
            <person name="Choi J.D."/>
            <person name="Grewal S.K."/>
            <person name="Hernandez E.V."/>
            <person name="Kim D.J."/>
            <person name="Kim K."/>
            <person name="Lee Y."/>
            <person name="Linde M.K."/>
            <person name="Lopez M.B."/>
            <person name="Pangalila E."/>
            <person name="Parker M.A."/>
            <person name="Specht R.C."/>
            <person name="Teng M.C."/>
            <person name="Toledo B."/>
            <person name="Tran S."/>
            <person name="Yu H."/>
            <person name="Kalaj N."/>
            <person name="Muthiah A.S."/>
            <person name="Dean N.S."/>
            <person name="Diaz A."/>
            <person name="Garlena R.A."/>
            <person name="Russell D.A."/>
            <person name="Pope W.H."/>
            <person name="Jacobs-Sera D."/>
            <person name="Hatfull G.F."/>
        </authorList>
    </citation>
    <scope>NUCLEOTIDE SEQUENCE [LARGE SCALE GENOMIC DNA]</scope>
</reference>
<dbReference type="Proteomes" id="UP000279330">
    <property type="component" value="Segment"/>
</dbReference>
<dbReference type="GeneID" id="55003777"/>
<evidence type="ECO:0000313" key="1">
    <source>
        <dbReference type="EMBL" id="AYB70212.1"/>
    </source>
</evidence>
<protein>
    <submittedName>
        <fullName evidence="1">Uncharacterized protein</fullName>
    </submittedName>
</protein>
<organism evidence="1 2">
    <name type="scientific">Microbacterium phage OneinaGillian</name>
    <dbReference type="NCBI Taxonomy" id="2301604"/>
    <lineage>
        <taxon>Viruses</taxon>
        <taxon>Duplodnaviria</taxon>
        <taxon>Heunggongvirae</taxon>
        <taxon>Uroviricota</taxon>
        <taxon>Caudoviricetes</taxon>
        <taxon>Gillianvirus</taxon>
        <taxon>Gillianvirus oneinagillian</taxon>
    </lineage>
</organism>
<keyword evidence="2" id="KW-1185">Reference proteome</keyword>
<sequence>MASKLTKAIRNEAKAYADRVSASAAVILHVTEHPQHGDRDDETAARLRRRADAMRIQWLAAARELEAVQLKADAR</sequence>